<name>A0ABT1QV65_9GAMM</name>
<evidence type="ECO:0000313" key="2">
    <source>
        <dbReference type="Proteomes" id="UP001165498"/>
    </source>
</evidence>
<sequence>MVAIEGLDIAASVLLAGDMVIGEQYIPVESGSRTSGLAHG</sequence>
<dbReference type="EMBL" id="JANFQO010000015">
    <property type="protein sequence ID" value="MCQ4166168.1"/>
    <property type="molecule type" value="Genomic_DNA"/>
</dbReference>
<proteinExistence type="predicted"/>
<comment type="caution">
    <text evidence="1">The sequence shown here is derived from an EMBL/GenBank/DDBJ whole genome shotgun (WGS) entry which is preliminary data.</text>
</comment>
<reference evidence="1" key="1">
    <citation type="submission" date="2022-07" db="EMBL/GenBank/DDBJ databases">
        <title>Tahibacter sp., a new gammaproteobacterium isolated from the silt sample collected at pig farm.</title>
        <authorList>
            <person name="Chen H."/>
        </authorList>
    </citation>
    <scope>NUCLEOTIDE SEQUENCE</scope>
    <source>
        <strain evidence="1">P2K</strain>
    </source>
</reference>
<organism evidence="1 2">
    <name type="scientific">Tahibacter harae</name>
    <dbReference type="NCBI Taxonomy" id="2963937"/>
    <lineage>
        <taxon>Bacteria</taxon>
        <taxon>Pseudomonadati</taxon>
        <taxon>Pseudomonadota</taxon>
        <taxon>Gammaproteobacteria</taxon>
        <taxon>Lysobacterales</taxon>
        <taxon>Rhodanobacteraceae</taxon>
        <taxon>Tahibacter</taxon>
    </lineage>
</organism>
<accession>A0ABT1QV65</accession>
<protein>
    <submittedName>
        <fullName evidence="1">Uncharacterized protein</fullName>
    </submittedName>
</protein>
<evidence type="ECO:0000313" key="1">
    <source>
        <dbReference type="EMBL" id="MCQ4166168.1"/>
    </source>
</evidence>
<dbReference type="RefSeq" id="WP_255915360.1">
    <property type="nucleotide sequence ID" value="NZ_JANFQO010000015.1"/>
</dbReference>
<keyword evidence="2" id="KW-1185">Reference proteome</keyword>
<dbReference type="Proteomes" id="UP001165498">
    <property type="component" value="Unassembled WGS sequence"/>
</dbReference>
<gene>
    <name evidence="1" type="ORF">NM961_15715</name>
</gene>